<feature type="transmembrane region" description="Helical" evidence="12">
    <location>
        <begin position="391"/>
        <end position="414"/>
    </location>
</feature>
<keyword evidence="7" id="KW-0328">Glycosyltransferase</keyword>
<proteinExistence type="inferred from homology"/>
<evidence type="ECO:0000256" key="10">
    <source>
        <dbReference type="ARBA" id="ARBA00022989"/>
    </source>
</evidence>
<dbReference type="GO" id="GO:0005886">
    <property type="term" value="C:plasma membrane"/>
    <property type="evidence" value="ECO:0007669"/>
    <property type="project" value="UniProtKB-SubCell"/>
</dbReference>
<feature type="transmembrane region" description="Helical" evidence="12">
    <location>
        <begin position="41"/>
        <end position="65"/>
    </location>
</feature>
<reference evidence="14 15" key="1">
    <citation type="submission" date="2018-03" db="EMBL/GenBank/DDBJ databases">
        <title>Genomic Encyclopedia of Archaeal and Bacterial Type Strains, Phase II (KMG-II): from individual species to whole genera.</title>
        <authorList>
            <person name="Goeker M."/>
        </authorList>
    </citation>
    <scope>NUCLEOTIDE SEQUENCE [LARGE SCALE GENOMIC DNA]</scope>
    <source>
        <strain evidence="14 15">DSM 100673</strain>
    </source>
</reference>
<feature type="transmembrane region" description="Helical" evidence="12">
    <location>
        <begin position="478"/>
        <end position="499"/>
    </location>
</feature>
<dbReference type="RefSeq" id="WP_106608690.1">
    <property type="nucleotide sequence ID" value="NZ_PYGJ01000007.1"/>
</dbReference>
<accession>A0A2P8FBE6</accession>
<evidence type="ECO:0000256" key="12">
    <source>
        <dbReference type="SAM" id="Phobius"/>
    </source>
</evidence>
<keyword evidence="6" id="KW-0997">Cell inner membrane</keyword>
<dbReference type="Pfam" id="PF13632">
    <property type="entry name" value="Glyco_trans_2_3"/>
    <property type="match status" value="1"/>
</dbReference>
<comment type="caution">
    <text evidence="14">The sequence shown here is derived from an EMBL/GenBank/DDBJ whole genome shotgun (WGS) entry which is preliminary data.</text>
</comment>
<protein>
    <recommendedName>
        <fullName evidence="4">Glucans biosynthesis glucosyltransferase H</fullName>
    </recommendedName>
</protein>
<sequence>MTRYAASYMPAAAPLPMARQDFGEVPAQGVSSQSASRSDQLWRLAAFAPAIMVAFALSAGIAQWFAKGGVSLAEAMVVALVGVTFVWISLSVSTVTLGLVRRSIGTRPTRHAHPRGGAQNVALLVPVYNETAWEVFGNATAMIKELAAGPKTDRFSLFILSDTQDPEIAEQEERAYWALRAACPAGIEAYYRRRDKNNDKKVGNLTDWIETWGADYEAMVVLDADSLMSGAAIRSLADELAADSEAGLIQSFPSLIGSETLFGRMQQFSNAVYGWLLAEGLTTWAQREGNYWGHNAIIRTRAFAQSARLPYLNGRRGRRDLILSHDFVEAGMLRRAGWAVRFLPRTGGSYEETPQTLIAYALRDRRWCQGNLQHLRLLAARGFHPVSRFHLLQGAVAFLLSPAWFALIVIWSMLGSAMPEEAVAYFNPANPLQPMWPATTQINGLIYLGFIYTMLLMPKLTGTLALGFRSRTRRAYGGWWRLLSTALFEIVCSILYAPVMMVQQTIAVVFAVLGRSGKWTPQRRDATGYSWRQTLRFHWIETAVGGVMISQIALGAASYWLLPIAVSLVLAVPLSRMSALRVSDRALGPIRLDSPQTLNEPQIVRAARAERAWMKAVLAEPVARKAIAAE</sequence>
<dbReference type="NCBIfam" id="NF003962">
    <property type="entry name" value="PRK05454.2-5"/>
    <property type="match status" value="1"/>
</dbReference>
<evidence type="ECO:0000256" key="2">
    <source>
        <dbReference type="ARBA" id="ARBA00005001"/>
    </source>
</evidence>
<dbReference type="SUPFAM" id="SSF53448">
    <property type="entry name" value="Nucleotide-diphospho-sugar transferases"/>
    <property type="match status" value="1"/>
</dbReference>
<keyword evidence="15" id="KW-1185">Reference proteome</keyword>
<evidence type="ECO:0000313" key="14">
    <source>
        <dbReference type="EMBL" id="PSL19065.1"/>
    </source>
</evidence>
<dbReference type="InterPro" id="IPR001173">
    <property type="entry name" value="Glyco_trans_2-like"/>
</dbReference>
<feature type="transmembrane region" description="Helical" evidence="12">
    <location>
        <begin position="434"/>
        <end position="457"/>
    </location>
</feature>
<keyword evidence="8 14" id="KW-0808">Transferase</keyword>
<dbReference type="Proteomes" id="UP000240418">
    <property type="component" value="Unassembled WGS sequence"/>
</dbReference>
<keyword evidence="9 12" id="KW-0812">Transmembrane</keyword>
<evidence type="ECO:0000256" key="9">
    <source>
        <dbReference type="ARBA" id="ARBA00022692"/>
    </source>
</evidence>
<dbReference type="PANTHER" id="PTHR43867">
    <property type="entry name" value="CELLULOSE SYNTHASE CATALYTIC SUBUNIT A [UDP-FORMING]"/>
    <property type="match status" value="1"/>
</dbReference>
<evidence type="ECO:0000256" key="8">
    <source>
        <dbReference type="ARBA" id="ARBA00022679"/>
    </source>
</evidence>
<dbReference type="EMBL" id="PYGJ01000007">
    <property type="protein sequence ID" value="PSL19065.1"/>
    <property type="molecule type" value="Genomic_DNA"/>
</dbReference>
<keyword evidence="10 12" id="KW-1133">Transmembrane helix</keyword>
<dbReference type="Gene3D" id="3.90.550.10">
    <property type="entry name" value="Spore Coat Polysaccharide Biosynthesis Protein SpsA, Chain A"/>
    <property type="match status" value="1"/>
</dbReference>
<evidence type="ECO:0000256" key="1">
    <source>
        <dbReference type="ARBA" id="ARBA00004429"/>
    </source>
</evidence>
<name>A0A2P8FBE6_9RHOB</name>
<evidence type="ECO:0000256" key="7">
    <source>
        <dbReference type="ARBA" id="ARBA00022676"/>
    </source>
</evidence>
<evidence type="ECO:0000256" key="6">
    <source>
        <dbReference type="ARBA" id="ARBA00022519"/>
    </source>
</evidence>
<dbReference type="NCBIfam" id="NF003958">
    <property type="entry name" value="PRK05454.2-1"/>
    <property type="match status" value="1"/>
</dbReference>
<dbReference type="GO" id="GO:0016758">
    <property type="term" value="F:hexosyltransferase activity"/>
    <property type="evidence" value="ECO:0007669"/>
    <property type="project" value="TreeGrafter"/>
</dbReference>
<evidence type="ECO:0000313" key="15">
    <source>
        <dbReference type="Proteomes" id="UP000240418"/>
    </source>
</evidence>
<dbReference type="InterPro" id="IPR029044">
    <property type="entry name" value="Nucleotide-diphossugar_trans"/>
</dbReference>
<evidence type="ECO:0000259" key="13">
    <source>
        <dbReference type="Pfam" id="PF13632"/>
    </source>
</evidence>
<gene>
    <name evidence="14" type="ORF">CLV88_1078</name>
</gene>
<evidence type="ECO:0000256" key="5">
    <source>
        <dbReference type="ARBA" id="ARBA00022475"/>
    </source>
</evidence>
<comment type="pathway">
    <text evidence="2">Glycan metabolism; osmoregulated periplasmic glucan (OPG) biosynthesis.</text>
</comment>
<dbReference type="InterPro" id="IPR050321">
    <property type="entry name" value="Glycosyltr_2/OpgH_subfam"/>
</dbReference>
<feature type="domain" description="Glycosyltransferase 2-like" evidence="13">
    <location>
        <begin position="220"/>
        <end position="445"/>
    </location>
</feature>
<feature type="transmembrane region" description="Helical" evidence="12">
    <location>
        <begin position="557"/>
        <end position="575"/>
    </location>
</feature>
<comment type="similarity">
    <text evidence="3">Belongs to the glycosyltransferase 2 family. OpgH subfamily.</text>
</comment>
<keyword evidence="11 12" id="KW-0472">Membrane</keyword>
<dbReference type="OrthoDB" id="9775281at2"/>
<evidence type="ECO:0000256" key="4">
    <source>
        <dbReference type="ARBA" id="ARBA00020585"/>
    </source>
</evidence>
<dbReference type="AlphaFoldDB" id="A0A2P8FBE6"/>
<evidence type="ECO:0000256" key="11">
    <source>
        <dbReference type="ARBA" id="ARBA00023136"/>
    </source>
</evidence>
<keyword evidence="5" id="KW-1003">Cell membrane</keyword>
<dbReference type="PANTHER" id="PTHR43867:SF5">
    <property type="entry name" value="GLUCANS BIOSYNTHESIS GLUCOSYLTRANSFERASE H"/>
    <property type="match status" value="1"/>
</dbReference>
<organism evidence="14 15">
    <name type="scientific">Shimia abyssi</name>
    <dbReference type="NCBI Taxonomy" id="1662395"/>
    <lineage>
        <taxon>Bacteria</taxon>
        <taxon>Pseudomonadati</taxon>
        <taxon>Pseudomonadota</taxon>
        <taxon>Alphaproteobacteria</taxon>
        <taxon>Rhodobacterales</taxon>
        <taxon>Roseobacteraceae</taxon>
    </lineage>
</organism>
<evidence type="ECO:0000256" key="3">
    <source>
        <dbReference type="ARBA" id="ARBA00009337"/>
    </source>
</evidence>
<feature type="transmembrane region" description="Helical" evidence="12">
    <location>
        <begin position="77"/>
        <end position="100"/>
    </location>
</feature>
<comment type="subcellular location">
    <subcellularLocation>
        <location evidence="1">Cell inner membrane</location>
        <topology evidence="1">Multi-pass membrane protein</topology>
    </subcellularLocation>
</comment>